<dbReference type="Pfam" id="PF06972">
    <property type="entry name" value="GIP1_N"/>
    <property type="match status" value="1"/>
</dbReference>
<sequence length="127" mass="14159">MVIGSKTGVNRVMGPDDEAKKMIESIKEILGNHSDAAIYTALREAKMNADDAVQKLILQDTFHEGKNKKDKQKEIDSSSSKKSVDNVEDDPEELLTPASTWKRKEAPAGATSQPPKPKRVFNTRHWL</sequence>
<dbReference type="InterPro" id="IPR009719">
    <property type="entry name" value="GIP1_N"/>
</dbReference>
<reference evidence="4" key="1">
    <citation type="journal article" date="2015" name="Nat. Plants">
        <title>Genome expansion of Arabis alpina linked with retrotransposition and reduced symmetric DNA methylation.</title>
        <authorList>
            <person name="Willing E.M."/>
            <person name="Rawat V."/>
            <person name="Mandakova T."/>
            <person name="Maumus F."/>
            <person name="James G.V."/>
            <person name="Nordstroem K.J."/>
            <person name="Becker C."/>
            <person name="Warthmann N."/>
            <person name="Chica C."/>
            <person name="Szarzynska B."/>
            <person name="Zytnicki M."/>
            <person name="Albani M.C."/>
            <person name="Kiefer C."/>
            <person name="Bergonzi S."/>
            <person name="Castaings L."/>
            <person name="Mateos J.L."/>
            <person name="Berns M.C."/>
            <person name="Bujdoso N."/>
            <person name="Piofczyk T."/>
            <person name="de Lorenzo L."/>
            <person name="Barrero-Sicilia C."/>
            <person name="Mateos I."/>
            <person name="Piednoel M."/>
            <person name="Hagmann J."/>
            <person name="Chen-Min-Tao R."/>
            <person name="Iglesias-Fernandez R."/>
            <person name="Schuster S.C."/>
            <person name="Alonso-Blanco C."/>
            <person name="Roudier F."/>
            <person name="Carbonero P."/>
            <person name="Paz-Ares J."/>
            <person name="Davis S.J."/>
            <person name="Pecinka A."/>
            <person name="Quesneville H."/>
            <person name="Colot V."/>
            <person name="Lysak M.A."/>
            <person name="Weigel D."/>
            <person name="Coupland G."/>
            <person name="Schneeberger K."/>
        </authorList>
    </citation>
    <scope>NUCLEOTIDE SEQUENCE [LARGE SCALE GENOMIC DNA]</scope>
    <source>
        <strain evidence="4">cv. Pajares</strain>
    </source>
</reference>
<evidence type="ECO:0000313" key="4">
    <source>
        <dbReference type="Proteomes" id="UP000029120"/>
    </source>
</evidence>
<gene>
    <name evidence="3" type="ordered locus">AALP_Aa8g333800</name>
</gene>
<dbReference type="PANTHER" id="PTHR47070">
    <property type="entry name" value="HYDROXYPROLINE-RICH GLYCOPROTEIN-LIKE"/>
    <property type="match status" value="1"/>
</dbReference>
<feature type="compositionally biased region" description="Basic and acidic residues" evidence="1">
    <location>
        <begin position="61"/>
        <end position="76"/>
    </location>
</feature>
<proteinExistence type="predicted"/>
<evidence type="ECO:0000256" key="1">
    <source>
        <dbReference type="SAM" id="MobiDB-lite"/>
    </source>
</evidence>
<evidence type="ECO:0000313" key="3">
    <source>
        <dbReference type="EMBL" id="KFK27097.1"/>
    </source>
</evidence>
<name>A0A087GB45_ARAAL</name>
<feature type="domain" description="GBF-interacting protein 1 N-terminal" evidence="2">
    <location>
        <begin position="17"/>
        <end position="74"/>
    </location>
</feature>
<dbReference type="AlphaFoldDB" id="A0A087GB45"/>
<dbReference type="Proteomes" id="UP000029120">
    <property type="component" value="Chromosome 8"/>
</dbReference>
<evidence type="ECO:0000259" key="2">
    <source>
        <dbReference type="Pfam" id="PF06972"/>
    </source>
</evidence>
<protein>
    <recommendedName>
        <fullName evidence="2">GBF-interacting protein 1 N-terminal domain-containing protein</fullName>
    </recommendedName>
</protein>
<dbReference type="SUPFAM" id="SSF46934">
    <property type="entry name" value="UBA-like"/>
    <property type="match status" value="1"/>
</dbReference>
<dbReference type="InterPro" id="IPR009060">
    <property type="entry name" value="UBA-like_sf"/>
</dbReference>
<organism evidence="3 4">
    <name type="scientific">Arabis alpina</name>
    <name type="common">Alpine rock-cress</name>
    <dbReference type="NCBI Taxonomy" id="50452"/>
    <lineage>
        <taxon>Eukaryota</taxon>
        <taxon>Viridiplantae</taxon>
        <taxon>Streptophyta</taxon>
        <taxon>Embryophyta</taxon>
        <taxon>Tracheophyta</taxon>
        <taxon>Spermatophyta</taxon>
        <taxon>Magnoliopsida</taxon>
        <taxon>eudicotyledons</taxon>
        <taxon>Gunneridae</taxon>
        <taxon>Pentapetalae</taxon>
        <taxon>rosids</taxon>
        <taxon>malvids</taxon>
        <taxon>Brassicales</taxon>
        <taxon>Brassicaceae</taxon>
        <taxon>Arabideae</taxon>
        <taxon>Arabis</taxon>
    </lineage>
</organism>
<feature type="region of interest" description="Disordered" evidence="1">
    <location>
        <begin position="59"/>
        <end position="127"/>
    </location>
</feature>
<accession>A0A087GB45</accession>
<feature type="compositionally biased region" description="Basic residues" evidence="1">
    <location>
        <begin position="116"/>
        <end position="127"/>
    </location>
</feature>
<keyword evidence="4" id="KW-1185">Reference proteome</keyword>
<dbReference type="PANTHER" id="PTHR47070:SF2">
    <property type="entry name" value="OS06G0206100 PROTEIN"/>
    <property type="match status" value="1"/>
</dbReference>
<dbReference type="Gramene" id="KFK27097">
    <property type="protein sequence ID" value="KFK27097"/>
    <property type="gene ID" value="AALP_AA8G333800"/>
</dbReference>
<dbReference type="EMBL" id="CM002876">
    <property type="protein sequence ID" value="KFK27097.1"/>
    <property type="molecule type" value="Genomic_DNA"/>
</dbReference>
<dbReference type="OrthoDB" id="753279at2759"/>